<organism evidence="6 7">
    <name type="scientific">Marinobacter salexigens</name>
    <dbReference type="NCBI Taxonomy" id="1925763"/>
    <lineage>
        <taxon>Bacteria</taxon>
        <taxon>Pseudomonadati</taxon>
        <taxon>Pseudomonadota</taxon>
        <taxon>Gammaproteobacteria</taxon>
        <taxon>Pseudomonadales</taxon>
        <taxon>Marinobacteraceae</taxon>
        <taxon>Marinobacter</taxon>
    </lineage>
</organism>
<sequence>MQDLNDLYYFVKAVEYGGFAPASRALCIPKSKLSRRIAALEQRLDIKLIYRSTRSFHLTEVGQTYFQHCKAMLVEAESAQEAIDSLKSEPRGIIRLTCPIALLHAHIGCMLAEFMTEYPQVNIQLEASNRRVDLISEGVDVAIRVRPPPIEDSELVMRVLSERSLSLVASPALVSRYALPNQLTDLCNWPSLGLGQPQHHFVWSWYAPNDKLFEVPFKPRFVTTDMVALRNAALAGVGVVQLPTLMVTQQLKDGSLIKLLESWTAPKEIIHVVFPSRRGLLPSVRALIDFLADRYASFDEE</sequence>
<dbReference type="InterPro" id="IPR058163">
    <property type="entry name" value="LysR-type_TF_proteobact-type"/>
</dbReference>
<dbReference type="Pfam" id="PF03466">
    <property type="entry name" value="LysR_substrate"/>
    <property type="match status" value="1"/>
</dbReference>
<keyword evidence="4" id="KW-0804">Transcription</keyword>
<dbReference type="Pfam" id="PF00126">
    <property type="entry name" value="HTH_1"/>
    <property type="match status" value="1"/>
</dbReference>
<dbReference type="InterPro" id="IPR005119">
    <property type="entry name" value="LysR_subst-bd"/>
</dbReference>
<evidence type="ECO:0000256" key="2">
    <source>
        <dbReference type="ARBA" id="ARBA00023015"/>
    </source>
</evidence>
<dbReference type="Proteomes" id="UP000753376">
    <property type="component" value="Unassembled WGS sequence"/>
</dbReference>
<evidence type="ECO:0000256" key="4">
    <source>
        <dbReference type="ARBA" id="ARBA00023163"/>
    </source>
</evidence>
<gene>
    <name evidence="6" type="ORF">KO508_15105</name>
</gene>
<keyword evidence="7" id="KW-1185">Reference proteome</keyword>
<evidence type="ECO:0000259" key="5">
    <source>
        <dbReference type="PROSITE" id="PS50931"/>
    </source>
</evidence>
<dbReference type="NCBIfam" id="NF011573">
    <property type="entry name" value="PRK14997.1"/>
    <property type="match status" value="1"/>
</dbReference>
<dbReference type="PROSITE" id="PS50931">
    <property type="entry name" value="HTH_LYSR"/>
    <property type="match status" value="1"/>
</dbReference>
<name>A0ABS6AAX6_9GAMM</name>
<dbReference type="CDD" id="cd08473">
    <property type="entry name" value="PBP2_CrgA_like_4"/>
    <property type="match status" value="1"/>
</dbReference>
<dbReference type="RefSeq" id="WP_216009127.1">
    <property type="nucleotide sequence ID" value="NZ_JAHKPV010000021.1"/>
</dbReference>
<comment type="similarity">
    <text evidence="1">Belongs to the LysR transcriptional regulatory family.</text>
</comment>
<accession>A0ABS6AAX6</accession>
<feature type="domain" description="HTH lysR-type" evidence="5">
    <location>
        <begin position="1"/>
        <end position="59"/>
    </location>
</feature>
<evidence type="ECO:0000256" key="3">
    <source>
        <dbReference type="ARBA" id="ARBA00023125"/>
    </source>
</evidence>
<dbReference type="EMBL" id="JAHKPV010000021">
    <property type="protein sequence ID" value="MBU2875328.1"/>
    <property type="molecule type" value="Genomic_DNA"/>
</dbReference>
<keyword evidence="3" id="KW-0238">DNA-binding</keyword>
<dbReference type="InterPro" id="IPR000847">
    <property type="entry name" value="LysR_HTH_N"/>
</dbReference>
<protein>
    <submittedName>
        <fullName evidence="6">LysR family transcriptional regulator</fullName>
    </submittedName>
</protein>
<evidence type="ECO:0000256" key="1">
    <source>
        <dbReference type="ARBA" id="ARBA00009437"/>
    </source>
</evidence>
<reference evidence="6 7" key="1">
    <citation type="submission" date="2021-05" db="EMBL/GenBank/DDBJ databases">
        <title>Draft genomes of bacteria isolated from model marine particles.</title>
        <authorList>
            <person name="Datta M.S."/>
            <person name="Schwartzman J.A."/>
            <person name="Enke T.N."/>
            <person name="Saavedra J."/>
            <person name="Cermak N."/>
            <person name="Cordero O.X."/>
        </authorList>
    </citation>
    <scope>NUCLEOTIDE SEQUENCE [LARGE SCALE GENOMIC DNA]</scope>
    <source>
        <strain evidence="6 7">D2M19</strain>
    </source>
</reference>
<proteinExistence type="inferred from homology"/>
<dbReference type="PANTHER" id="PTHR30537">
    <property type="entry name" value="HTH-TYPE TRANSCRIPTIONAL REGULATOR"/>
    <property type="match status" value="1"/>
</dbReference>
<comment type="caution">
    <text evidence="6">The sequence shown here is derived from an EMBL/GenBank/DDBJ whole genome shotgun (WGS) entry which is preliminary data.</text>
</comment>
<evidence type="ECO:0000313" key="6">
    <source>
        <dbReference type="EMBL" id="MBU2875328.1"/>
    </source>
</evidence>
<evidence type="ECO:0000313" key="7">
    <source>
        <dbReference type="Proteomes" id="UP000753376"/>
    </source>
</evidence>
<dbReference type="PANTHER" id="PTHR30537:SF31">
    <property type="entry name" value="TRANSCRIPTIONAL REGULATOR, LYSR FAMILY"/>
    <property type="match status" value="1"/>
</dbReference>
<keyword evidence="2" id="KW-0805">Transcription regulation</keyword>